<accession>A0A3R7JV09</accession>
<evidence type="ECO:0000313" key="1">
    <source>
        <dbReference type="EMBL" id="KAG5447961.1"/>
    </source>
</evidence>
<organism evidence="1 2">
    <name type="scientific">Clonorchis sinensis</name>
    <name type="common">Chinese liver fluke</name>
    <dbReference type="NCBI Taxonomy" id="79923"/>
    <lineage>
        <taxon>Eukaryota</taxon>
        <taxon>Metazoa</taxon>
        <taxon>Spiralia</taxon>
        <taxon>Lophotrochozoa</taxon>
        <taxon>Platyhelminthes</taxon>
        <taxon>Trematoda</taxon>
        <taxon>Digenea</taxon>
        <taxon>Opisthorchiida</taxon>
        <taxon>Opisthorchiata</taxon>
        <taxon>Opisthorchiidae</taxon>
        <taxon>Clonorchis</taxon>
    </lineage>
</organism>
<evidence type="ECO:0000313" key="2">
    <source>
        <dbReference type="Proteomes" id="UP000286415"/>
    </source>
</evidence>
<reference evidence="1 2" key="2">
    <citation type="journal article" date="2021" name="Genomics">
        <title>High-quality reference genome for Clonorchis sinensis.</title>
        <authorList>
            <person name="Young N.D."/>
            <person name="Stroehlein A.J."/>
            <person name="Kinkar L."/>
            <person name="Wang T."/>
            <person name="Sohn W.M."/>
            <person name="Chang B.C.H."/>
            <person name="Kaur P."/>
            <person name="Weisz D."/>
            <person name="Dudchenko O."/>
            <person name="Aiden E.L."/>
            <person name="Korhonen P.K."/>
            <person name="Gasser R.B."/>
        </authorList>
    </citation>
    <scope>NUCLEOTIDE SEQUENCE [LARGE SCALE GENOMIC DNA]</scope>
    <source>
        <strain evidence="1">Cs-k2</strain>
    </source>
</reference>
<dbReference type="Proteomes" id="UP000286415">
    <property type="component" value="Unassembled WGS sequence"/>
</dbReference>
<dbReference type="AlphaFoldDB" id="A0A3R7JV09"/>
<name>A0A3R7JV09_CLOSI</name>
<feature type="non-terminal residue" evidence="1">
    <location>
        <position position="1"/>
    </location>
</feature>
<proteinExistence type="predicted"/>
<dbReference type="EMBL" id="NIRI02000042">
    <property type="protein sequence ID" value="KAG5447961.1"/>
    <property type="molecule type" value="Genomic_DNA"/>
</dbReference>
<comment type="caution">
    <text evidence="1">The sequence shown here is derived from an EMBL/GenBank/DDBJ whole genome shotgun (WGS) entry which is preliminary data.</text>
</comment>
<reference evidence="1 2" key="1">
    <citation type="journal article" date="2018" name="Biotechnol. Adv.">
        <title>Improved genomic resources and new bioinformatic workflow for the carcinogenic parasite Clonorchis sinensis: Biotechnological implications.</title>
        <authorList>
            <person name="Wang D."/>
            <person name="Korhonen P.K."/>
            <person name="Gasser R.B."/>
            <person name="Young N.D."/>
        </authorList>
    </citation>
    <scope>NUCLEOTIDE SEQUENCE [LARGE SCALE GENOMIC DNA]</scope>
    <source>
        <strain evidence="1">Cs-k2</strain>
    </source>
</reference>
<dbReference type="OrthoDB" id="6227366at2759"/>
<gene>
    <name evidence="1" type="ORF">CSKR_100923</name>
</gene>
<dbReference type="InParanoid" id="A0A3R7JV09"/>
<protein>
    <submittedName>
        <fullName evidence="1">Uncharacterized protein</fullName>
    </submittedName>
</protein>
<sequence>TNPQEGEIWLKWLEREFSDRKVRGSNPTAPSRLPLSRLGRPGNIPALVLPSGGMAARHQKGVTAEPFLTLKKQPPGPTPSGSPFWKSLMKNLFAELGSWIANVSSSVPDDVTSIGGETFAIQLPSSANRPTINQRTRATYIPQHCHKLSQHSRANPGAKRLRSR</sequence>
<keyword evidence="2" id="KW-1185">Reference proteome</keyword>